<dbReference type="GO" id="GO:0050355">
    <property type="term" value="F:inorganic triphosphate phosphatase activity"/>
    <property type="evidence" value="ECO:0007669"/>
    <property type="project" value="InterPro"/>
</dbReference>
<proteinExistence type="predicted"/>
<sequence>MSQEIELKLLVEEASADKVIALCQSLAKQVEMTEMHLSNSYFDTDDLRLRQHDMGLRIRQRGEQREQTIKLAGEVLGGMHSRPEYNVPTASDKPDLTLFDEAIWPEDFPFFDINRDLNELFTTDFTRSRWRIPSADGVIELVYDRGSIRAGDTAQALAEVEIEVQEGADVNDAYKLARRFITRLNARLGSLSKAARGYLLAGKSVLEPFTHAHFVQQRPDDDVGTGLYRALGYALQYWQHNDACLAAQPSVRAVAGITDGIRLSKVVLQQLQMLEIDVSDHIMRLDQMLGHLGWLSRYDGLIELTAEDGAYHRALNNYPKLYEEIVEQQQHAVQLELVQSLSIRDDYQLTLLELGALCHQQPRHEQLMQLPLKQWAAQRLREDWQSVVDAFSRDGELKPEYYLKQLSLLQASLQLGYCVGFLFDAEDREMFRSPWQDMARGIREIMALKLLREAIKDNDDAQPEKLLNWQAVQLESLLYALELSRKAALKQEPYWLT</sequence>
<dbReference type="InterPro" id="IPR007899">
    <property type="entry name" value="CHAD_dom"/>
</dbReference>
<evidence type="ECO:0000259" key="1">
    <source>
        <dbReference type="PROSITE" id="PS51707"/>
    </source>
</evidence>
<feature type="domain" description="CHAD" evidence="2">
    <location>
        <begin position="220"/>
        <end position="474"/>
    </location>
</feature>
<organism evidence="3 4">
    <name type="scientific">Pseudidiomarina atlantica</name>
    <dbReference type="NCBI Taxonomy" id="1517416"/>
    <lineage>
        <taxon>Bacteria</taxon>
        <taxon>Pseudomonadati</taxon>
        <taxon>Pseudomonadota</taxon>
        <taxon>Gammaproteobacteria</taxon>
        <taxon>Alteromonadales</taxon>
        <taxon>Idiomarinaceae</taxon>
        <taxon>Pseudidiomarina</taxon>
    </lineage>
</organism>
<feature type="domain" description="CYTH" evidence="1">
    <location>
        <begin position="2"/>
        <end position="204"/>
    </location>
</feature>
<dbReference type="AlphaFoldDB" id="A0A094ISY9"/>
<dbReference type="STRING" id="1517416.IDAT_06965"/>
<evidence type="ECO:0000313" key="3">
    <source>
        <dbReference type="EMBL" id="KFZ28929.1"/>
    </source>
</evidence>
<dbReference type="PANTHER" id="PTHR39569:SF1">
    <property type="entry name" value="INORGANIC TRIPHOSPHATASE"/>
    <property type="match status" value="1"/>
</dbReference>
<dbReference type="InterPro" id="IPR023577">
    <property type="entry name" value="CYTH_domain"/>
</dbReference>
<dbReference type="RefSeq" id="WP_034732203.1">
    <property type="nucleotide sequence ID" value="NZ_JPIN01000006.1"/>
</dbReference>
<dbReference type="eggNOG" id="COG3025">
    <property type="taxonomic scope" value="Bacteria"/>
</dbReference>
<evidence type="ECO:0000259" key="2">
    <source>
        <dbReference type="PROSITE" id="PS51708"/>
    </source>
</evidence>
<dbReference type="Proteomes" id="UP000053718">
    <property type="component" value="Unassembled WGS sequence"/>
</dbReference>
<dbReference type="OrthoDB" id="3034217at2"/>
<dbReference type="InterPro" id="IPR033469">
    <property type="entry name" value="CYTH-like_dom_sf"/>
</dbReference>
<dbReference type="EMBL" id="JPIN01000006">
    <property type="protein sequence ID" value="KFZ28929.1"/>
    <property type="molecule type" value="Genomic_DNA"/>
</dbReference>
<evidence type="ECO:0000313" key="4">
    <source>
        <dbReference type="Proteomes" id="UP000053718"/>
    </source>
</evidence>
<dbReference type="SMART" id="SM01118">
    <property type="entry name" value="CYTH"/>
    <property type="match status" value="1"/>
</dbReference>
<protein>
    <submittedName>
        <fullName evidence="3">Phosphate-binding protein</fullName>
    </submittedName>
</protein>
<dbReference type="PROSITE" id="PS51708">
    <property type="entry name" value="CHAD"/>
    <property type="match status" value="1"/>
</dbReference>
<comment type="caution">
    <text evidence="3">The sequence shown here is derived from an EMBL/GenBank/DDBJ whole genome shotgun (WGS) entry which is preliminary data.</text>
</comment>
<dbReference type="Pfam" id="PF01928">
    <property type="entry name" value="CYTH"/>
    <property type="match status" value="1"/>
</dbReference>
<accession>A0A094ISY9</accession>
<dbReference type="PROSITE" id="PS51707">
    <property type="entry name" value="CYTH"/>
    <property type="match status" value="1"/>
</dbReference>
<dbReference type="CDD" id="cd07756">
    <property type="entry name" value="CYTH-like_Pase_CHAD"/>
    <property type="match status" value="1"/>
</dbReference>
<dbReference type="Gene3D" id="2.40.320.10">
    <property type="entry name" value="Hypothetical Protein Pfu-838710-001"/>
    <property type="match status" value="1"/>
</dbReference>
<gene>
    <name evidence="3" type="ORF">IDAT_06965</name>
</gene>
<dbReference type="GO" id="GO:0046872">
    <property type="term" value="F:metal ion binding"/>
    <property type="evidence" value="ECO:0007669"/>
    <property type="project" value="TreeGrafter"/>
</dbReference>
<reference evidence="3 4" key="1">
    <citation type="submission" date="2014-06" db="EMBL/GenBank/DDBJ databases">
        <title>Draft genome sequence of Idiomarina sp. MCCC 1A10513.</title>
        <authorList>
            <person name="Du J."/>
            <person name="Lai Q."/>
            <person name="Shao Z."/>
        </authorList>
    </citation>
    <scope>NUCLEOTIDE SEQUENCE [LARGE SCALE GENOMIC DNA]</scope>
    <source>
        <strain evidence="3 4">MCCC 1A10513</strain>
    </source>
</reference>
<dbReference type="InterPro" id="IPR039013">
    <property type="entry name" value="YgiF"/>
</dbReference>
<dbReference type="PANTHER" id="PTHR39569">
    <property type="entry name" value="INORGANIC TRIPHOSPHATASE"/>
    <property type="match status" value="1"/>
</dbReference>
<name>A0A094ISY9_9GAMM</name>
<keyword evidence="4" id="KW-1185">Reference proteome</keyword>
<dbReference type="SUPFAM" id="SSF55154">
    <property type="entry name" value="CYTH-like phosphatases"/>
    <property type="match status" value="1"/>
</dbReference>